<evidence type="ECO:0000313" key="4">
    <source>
        <dbReference type="Proteomes" id="UP000225358"/>
    </source>
</evidence>
<dbReference type="EMBL" id="KX552041">
    <property type="protein sequence ID" value="AOQ27190.1"/>
    <property type="molecule type" value="Genomic_DNA"/>
</dbReference>
<dbReference type="Proteomes" id="UP000225358">
    <property type="component" value="Segment"/>
</dbReference>
<dbReference type="Pfam" id="PF23942">
    <property type="entry name" value="DUF7277"/>
    <property type="match status" value="1"/>
</dbReference>
<dbReference type="Pfam" id="PF23940">
    <property type="entry name" value="DUF7275"/>
    <property type="match status" value="1"/>
</dbReference>
<name>A0A1D7XF70_9CAUD</name>
<keyword evidence="4" id="KW-1185">Reference proteome</keyword>
<sequence length="313" mass="36023">MVLIGSRALQIHAMGMGKDLYRPCVDLDYLCTEQEWEELSKMFSQEEFVELVERKGNKGHVKMIAGAHLEYDIASQGDSTEALISYCEDSDDVRRTYAGHVVAPLDVLYLLKMSHRFKKDSPHFFKTMKDIHFMRSLGAKIPENLKSIYELREKETYTYSHPNLNVKSKDFFKGDEVPYVYDHDSIHEAIAVMDAPAYKSYMKDGSEVMTSKEKFFAQPKHVRLLGVYEEACVLALERSQIPFGGEIGGPTPKQSFIMALSKVCTSITSGWFREYAWENFYVVIKLYENMGENDYVERFKANQHVVKPFEGGY</sequence>
<proteinExistence type="predicted"/>
<protein>
    <submittedName>
        <fullName evidence="3">Uncharacterized protein</fullName>
    </submittedName>
</protein>
<feature type="domain" description="DUF7275" evidence="1">
    <location>
        <begin position="107"/>
        <end position="297"/>
    </location>
</feature>
<dbReference type="InterPro" id="IPR055699">
    <property type="entry name" value="DUF7275"/>
</dbReference>
<gene>
    <name evidence="3" type="ORF">ESCO13_00078</name>
</gene>
<accession>A0A1D7XF70</accession>
<organism evidence="3 4">
    <name type="scientific">Escherichia phage ESCO13</name>
    <dbReference type="NCBI Taxonomy" id="1881104"/>
    <lineage>
        <taxon>Viruses</taxon>
        <taxon>Duplodnaviria</taxon>
        <taxon>Heunggongvirae</taxon>
        <taxon>Uroviricota</taxon>
        <taxon>Caudoviricetes</taxon>
        <taxon>Stephanstirmvirinae</taxon>
        <taxon>Phapecoctavirus</taxon>
        <taxon>Phapecoctavirus ESCO13</taxon>
    </lineage>
</organism>
<reference evidence="3" key="1">
    <citation type="submission" date="2017-02" db="EMBL/GenBank/DDBJ databases">
        <title>Complete genome sequence of two Escherichia coli phages, vB_EcoM_ ESCO5 and vB_EcoM_ESCO13, which are related to phAPEC8.</title>
        <authorList>
            <person name="Trotereau A."/>
            <person name="Gonnet M."/>
            <person name="Viardot A."/>
            <person name="Lalmanach A.-C."/>
            <person name="Guabiraba R."/>
            <person name="Chanteloup N."/>
            <person name="Schouler C."/>
        </authorList>
    </citation>
    <scope>NUCLEOTIDE SEQUENCE [LARGE SCALE GENOMIC DNA]</scope>
</reference>
<evidence type="ECO:0000259" key="2">
    <source>
        <dbReference type="Pfam" id="PF23942"/>
    </source>
</evidence>
<feature type="domain" description="DUF7277" evidence="2">
    <location>
        <begin position="1"/>
        <end position="87"/>
    </location>
</feature>
<evidence type="ECO:0000259" key="1">
    <source>
        <dbReference type="Pfam" id="PF23940"/>
    </source>
</evidence>
<evidence type="ECO:0000313" key="3">
    <source>
        <dbReference type="EMBL" id="AOQ27190.1"/>
    </source>
</evidence>
<dbReference type="InterPro" id="IPR055701">
    <property type="entry name" value="DUF7277"/>
</dbReference>